<dbReference type="CDD" id="cd00067">
    <property type="entry name" value="GAL4"/>
    <property type="match status" value="1"/>
</dbReference>
<keyword evidence="4" id="KW-1185">Reference proteome</keyword>
<evidence type="ECO:0000256" key="1">
    <source>
        <dbReference type="SAM" id="MobiDB-lite"/>
    </source>
</evidence>
<feature type="region of interest" description="Disordered" evidence="1">
    <location>
        <begin position="238"/>
        <end position="281"/>
    </location>
</feature>
<feature type="compositionally biased region" description="Pro residues" evidence="1">
    <location>
        <begin position="201"/>
        <end position="212"/>
    </location>
</feature>
<feature type="compositionally biased region" description="Acidic residues" evidence="1">
    <location>
        <begin position="132"/>
        <end position="151"/>
    </location>
</feature>
<dbReference type="AlphaFoldDB" id="A0AAD6YIU5"/>
<reference evidence="3" key="1">
    <citation type="submission" date="2023-03" db="EMBL/GenBank/DDBJ databases">
        <title>Massive genome expansion in bonnet fungi (Mycena s.s.) driven by repeated elements and novel gene families across ecological guilds.</title>
        <authorList>
            <consortium name="Lawrence Berkeley National Laboratory"/>
            <person name="Harder C.B."/>
            <person name="Miyauchi S."/>
            <person name="Viragh M."/>
            <person name="Kuo A."/>
            <person name="Thoen E."/>
            <person name="Andreopoulos B."/>
            <person name="Lu D."/>
            <person name="Skrede I."/>
            <person name="Drula E."/>
            <person name="Henrissat B."/>
            <person name="Morin E."/>
            <person name="Kohler A."/>
            <person name="Barry K."/>
            <person name="LaButti K."/>
            <person name="Morin E."/>
            <person name="Salamov A."/>
            <person name="Lipzen A."/>
            <person name="Mereny Z."/>
            <person name="Hegedus B."/>
            <person name="Baldrian P."/>
            <person name="Stursova M."/>
            <person name="Weitz H."/>
            <person name="Taylor A."/>
            <person name="Grigoriev I.V."/>
            <person name="Nagy L.G."/>
            <person name="Martin F."/>
            <person name="Kauserud H."/>
        </authorList>
    </citation>
    <scope>NUCLEOTIDE SEQUENCE</scope>
    <source>
        <strain evidence="3">9144</strain>
    </source>
</reference>
<feature type="region of interest" description="Disordered" evidence="1">
    <location>
        <begin position="1"/>
        <end position="212"/>
    </location>
</feature>
<dbReference type="GO" id="GO:0000981">
    <property type="term" value="F:DNA-binding transcription factor activity, RNA polymerase II-specific"/>
    <property type="evidence" value="ECO:0007669"/>
    <property type="project" value="InterPro"/>
</dbReference>
<organism evidence="3 4">
    <name type="scientific">Mycena pura</name>
    <dbReference type="NCBI Taxonomy" id="153505"/>
    <lineage>
        <taxon>Eukaryota</taxon>
        <taxon>Fungi</taxon>
        <taxon>Dikarya</taxon>
        <taxon>Basidiomycota</taxon>
        <taxon>Agaricomycotina</taxon>
        <taxon>Agaricomycetes</taxon>
        <taxon>Agaricomycetidae</taxon>
        <taxon>Agaricales</taxon>
        <taxon>Marasmiineae</taxon>
        <taxon>Mycenaceae</taxon>
        <taxon>Mycena</taxon>
    </lineage>
</organism>
<comment type="caution">
    <text evidence="3">The sequence shown here is derived from an EMBL/GenBank/DDBJ whole genome shotgun (WGS) entry which is preliminary data.</text>
</comment>
<protein>
    <recommendedName>
        <fullName evidence="2">Zn(2)-C6 fungal-type domain-containing protein</fullName>
    </recommendedName>
</protein>
<feature type="compositionally biased region" description="Pro residues" evidence="1">
    <location>
        <begin position="183"/>
        <end position="193"/>
    </location>
</feature>
<evidence type="ECO:0000259" key="2">
    <source>
        <dbReference type="PROSITE" id="PS50048"/>
    </source>
</evidence>
<dbReference type="InterPro" id="IPR001138">
    <property type="entry name" value="Zn2Cys6_DnaBD"/>
</dbReference>
<feature type="compositionally biased region" description="Low complexity" evidence="1">
    <location>
        <begin position="1"/>
        <end position="10"/>
    </location>
</feature>
<evidence type="ECO:0000313" key="3">
    <source>
        <dbReference type="EMBL" id="KAJ7220467.1"/>
    </source>
</evidence>
<name>A0AAD6YIU5_9AGAR</name>
<feature type="region of interest" description="Disordered" evidence="1">
    <location>
        <begin position="318"/>
        <end position="372"/>
    </location>
</feature>
<dbReference type="EMBL" id="JARJCW010000009">
    <property type="protein sequence ID" value="KAJ7220467.1"/>
    <property type="molecule type" value="Genomic_DNA"/>
</dbReference>
<feature type="region of interest" description="Disordered" evidence="1">
    <location>
        <begin position="589"/>
        <end position="639"/>
    </location>
</feature>
<feature type="domain" description="Zn(2)-C6 fungal-type" evidence="2">
    <location>
        <begin position="416"/>
        <end position="446"/>
    </location>
</feature>
<accession>A0AAD6YIU5</accession>
<dbReference type="SUPFAM" id="SSF57701">
    <property type="entry name" value="Zn2/Cys6 DNA-binding domain"/>
    <property type="match status" value="1"/>
</dbReference>
<dbReference type="PROSITE" id="PS50048">
    <property type="entry name" value="ZN2_CY6_FUNGAL_2"/>
    <property type="match status" value="1"/>
</dbReference>
<dbReference type="GO" id="GO:0008270">
    <property type="term" value="F:zinc ion binding"/>
    <property type="evidence" value="ECO:0007669"/>
    <property type="project" value="InterPro"/>
</dbReference>
<feature type="compositionally biased region" description="Low complexity" evidence="1">
    <location>
        <begin position="152"/>
        <end position="164"/>
    </location>
</feature>
<evidence type="ECO:0000313" key="4">
    <source>
        <dbReference type="Proteomes" id="UP001219525"/>
    </source>
</evidence>
<dbReference type="Proteomes" id="UP001219525">
    <property type="component" value="Unassembled WGS sequence"/>
</dbReference>
<gene>
    <name evidence="3" type="ORF">GGX14DRAFT_559253</name>
</gene>
<proteinExistence type="predicted"/>
<feature type="compositionally biased region" description="Low complexity" evidence="1">
    <location>
        <begin position="603"/>
        <end position="618"/>
    </location>
</feature>
<dbReference type="InterPro" id="IPR036864">
    <property type="entry name" value="Zn2-C6_fun-type_DNA-bd_sf"/>
</dbReference>
<sequence>MPPGRQQAPNPRRRAPLFIPDSDDEDILTSRPPTAPRTSDVSRHEGQVLSSSASGIPSAFAPVDSSGPARDIRTYARILASRRALERQNRPPPDPNRYRLPRMMATHTPEYVAAQARRAARREAGKPSSSESNEESDGESDDDSEDDDEESSSSSEPASSESSPTRPPTPPLPVVDFQDDTPPVSPAHTPAPPARLSTPPVRAPTPPAAPLPAPVVFSAPAARALEAEYRKRLGREFGVPQFEPSPKRQRLFKRSSPEAPAQTVSAPAVATRPAPPSNIAAVPVQTSDRVLRSSSRAAAPIATPAVVTAVSAALDAAEPEVPAKRGPGRPKGSKNKESKGKGKAPPARAQSPGRARLLPKSSAPAPGIEMAGPIPIVGEHPSRSAPFAQELPVPPIDVDGLSAVIEHDALRKFSGGCDTCLFRDVRCDENRPGFACTPCRSRRLFCPNRASVEQHMKTWNRLSARFENLGNARINDLIRDVAYHGDQAIALLEQARSSHREFERTQQRLGDAMRQLRHGYGDETGVAHAAEIAPAQRDEFAKFWVAGELSLPLRPPLASRDPPPSRRSWARGPFSFFEEMDVQDVQVTALGSNAPGGDPGQGSSRPAAAHAPSRHTTPSNGSSNSEAEVEDELMPAPSP</sequence>